<evidence type="ECO:0000259" key="1">
    <source>
        <dbReference type="Pfam" id="PF13456"/>
    </source>
</evidence>
<dbReference type="AlphaFoldDB" id="A0A9D3ZRF1"/>
<feature type="domain" description="RNase H type-1" evidence="1">
    <location>
        <begin position="97"/>
        <end position="162"/>
    </location>
</feature>
<sequence>MCWMLWKNRNKYVFQHEIGRVEDTIRAAECFASNICEINCNRNAFGNLRLGMAKWRPPSPGWIKINTNGAANIDGNWLATGGVLRDFSGNWVKVFKVQNNGYNKVIIEIDCMIEVEIIKEGLGSMPSTTIVKKIKTMYRQFAAVKFQFVNWEENMIANWLARNYPSSEVNLVKIDIPSFHVRKLLLEDKLGDTHNSANVVIHTIEGAERPKDKVVHIVDSAESHDIVYSYESSFACADRRHL</sequence>
<gene>
    <name evidence="2" type="ORF">J1N35_035793</name>
</gene>
<dbReference type="InterPro" id="IPR002156">
    <property type="entry name" value="RNaseH_domain"/>
</dbReference>
<dbReference type="InterPro" id="IPR044730">
    <property type="entry name" value="RNase_H-like_dom_plant"/>
</dbReference>
<organism evidence="2 3">
    <name type="scientific">Gossypium stocksii</name>
    <dbReference type="NCBI Taxonomy" id="47602"/>
    <lineage>
        <taxon>Eukaryota</taxon>
        <taxon>Viridiplantae</taxon>
        <taxon>Streptophyta</taxon>
        <taxon>Embryophyta</taxon>
        <taxon>Tracheophyta</taxon>
        <taxon>Spermatophyta</taxon>
        <taxon>Magnoliopsida</taxon>
        <taxon>eudicotyledons</taxon>
        <taxon>Gunneridae</taxon>
        <taxon>Pentapetalae</taxon>
        <taxon>rosids</taxon>
        <taxon>malvids</taxon>
        <taxon>Malvales</taxon>
        <taxon>Malvaceae</taxon>
        <taxon>Malvoideae</taxon>
        <taxon>Gossypium</taxon>
    </lineage>
</organism>
<dbReference type="EMBL" id="JAIQCV010000010">
    <property type="protein sequence ID" value="KAH1057728.1"/>
    <property type="molecule type" value="Genomic_DNA"/>
</dbReference>
<protein>
    <recommendedName>
        <fullName evidence="1">RNase H type-1 domain-containing protein</fullName>
    </recommendedName>
</protein>
<dbReference type="InterPro" id="IPR052929">
    <property type="entry name" value="RNase_H-like_EbsB-rel"/>
</dbReference>
<proteinExistence type="predicted"/>
<keyword evidence="3" id="KW-1185">Reference proteome</keyword>
<name>A0A9D3ZRF1_9ROSI</name>
<dbReference type="Proteomes" id="UP000828251">
    <property type="component" value="Unassembled WGS sequence"/>
</dbReference>
<evidence type="ECO:0000313" key="3">
    <source>
        <dbReference type="Proteomes" id="UP000828251"/>
    </source>
</evidence>
<dbReference type="OrthoDB" id="1002501at2759"/>
<comment type="caution">
    <text evidence="2">The sequence shown here is derived from an EMBL/GenBank/DDBJ whole genome shotgun (WGS) entry which is preliminary data.</text>
</comment>
<dbReference type="Pfam" id="PF13456">
    <property type="entry name" value="RVT_3"/>
    <property type="match status" value="1"/>
</dbReference>
<dbReference type="GO" id="GO:0003676">
    <property type="term" value="F:nucleic acid binding"/>
    <property type="evidence" value="ECO:0007669"/>
    <property type="project" value="InterPro"/>
</dbReference>
<dbReference type="CDD" id="cd06222">
    <property type="entry name" value="RNase_H_like"/>
    <property type="match status" value="1"/>
</dbReference>
<evidence type="ECO:0000313" key="2">
    <source>
        <dbReference type="EMBL" id="KAH1057728.1"/>
    </source>
</evidence>
<dbReference type="PANTHER" id="PTHR47074">
    <property type="entry name" value="BNAC02G40300D PROTEIN"/>
    <property type="match status" value="1"/>
</dbReference>
<dbReference type="PANTHER" id="PTHR47074:SF11">
    <property type="entry name" value="REVERSE TRANSCRIPTASE-LIKE PROTEIN"/>
    <property type="match status" value="1"/>
</dbReference>
<dbReference type="GO" id="GO:0004523">
    <property type="term" value="F:RNA-DNA hybrid ribonuclease activity"/>
    <property type="evidence" value="ECO:0007669"/>
    <property type="project" value="InterPro"/>
</dbReference>
<reference evidence="2 3" key="1">
    <citation type="journal article" date="2021" name="Plant Biotechnol. J.">
        <title>Multi-omics assisted identification of the key and species-specific regulatory components of drought-tolerant mechanisms in Gossypium stocksii.</title>
        <authorList>
            <person name="Yu D."/>
            <person name="Ke L."/>
            <person name="Zhang D."/>
            <person name="Wu Y."/>
            <person name="Sun Y."/>
            <person name="Mei J."/>
            <person name="Sun J."/>
            <person name="Sun Y."/>
        </authorList>
    </citation>
    <scope>NUCLEOTIDE SEQUENCE [LARGE SCALE GENOMIC DNA]</scope>
    <source>
        <strain evidence="3">cv. E1</strain>
        <tissue evidence="2">Leaf</tissue>
    </source>
</reference>
<accession>A0A9D3ZRF1</accession>